<dbReference type="InterPro" id="IPR002797">
    <property type="entry name" value="Polysacc_synth"/>
</dbReference>
<reference evidence="7" key="1">
    <citation type="journal article" date="2024" name="Int. J. Syst. Evol. Microbiol.">
        <title>Turicibacter faecis sp. nov., isolated from faeces of heart failure mouse model.</title>
        <authorList>
            <person name="Imamura Y."/>
            <person name="Motooka D."/>
            <person name="Nakajima Y."/>
            <person name="Ito S."/>
            <person name="Kitakaze M."/>
            <person name="Iida T."/>
            <person name="Nakamura S."/>
        </authorList>
    </citation>
    <scope>NUCLEOTIDE SEQUENCE</scope>
    <source>
        <strain evidence="7">TC023</strain>
    </source>
</reference>
<evidence type="ECO:0000256" key="4">
    <source>
        <dbReference type="ARBA" id="ARBA00022989"/>
    </source>
</evidence>
<feature type="transmembrane region" description="Helical" evidence="6">
    <location>
        <begin position="12"/>
        <end position="32"/>
    </location>
</feature>
<sequence>MRTSHSIKNITIGITTQIIITLLGFVSRRIFIDSLGTEYLGVNGVLTNVLTAMVLLEGGIGISIVYNLYKPLAENNQKLVTALIRLYKKAYLFLAAIIFLICLALFPFLDVLIKSETEIPYLGLVYWIFVAKCLASYLIADKTALINADQKGYILAKYNLYFQVLSMVVKIIILLATKNYVLFLAIELALYIIQNSYSVYLVKKMYPYLLMKEKCEIEPEVKANIITNVKAMFIQNIGYYAINGTDNLVITAFINVITVGFYSNYAMIISQLSNILNPIINGIGNSVGNLIATESKEKTYAIYNMTQLITFWVYSVCTIALFNVLEPFIDLWLGEGFLLDKVTFMIILLNFYLMGVHQTLKTFKSKAGLFAQDKYAYLIEGLLNLFLSIVFVQKLGLAGVFLGTTVSYLLVSFWNQPRILFHHYFHQPVFRYYLDYLMKVGLMIGAGYLSSVICQWITLPSLFLSIIFKGMVTVIVPSLIYAIIFYQTDAFQYIWNNLVKRMILSKIPVFKKYSS</sequence>
<feature type="transmembrane region" description="Helical" evidence="6">
    <location>
        <begin position="308"/>
        <end position="325"/>
    </location>
</feature>
<gene>
    <name evidence="7" type="ORF">T23_17200</name>
</gene>
<evidence type="ECO:0000256" key="3">
    <source>
        <dbReference type="ARBA" id="ARBA00022692"/>
    </source>
</evidence>
<feature type="transmembrane region" description="Helical" evidence="6">
    <location>
        <begin position="90"/>
        <end position="109"/>
    </location>
</feature>
<evidence type="ECO:0000256" key="5">
    <source>
        <dbReference type="ARBA" id="ARBA00023136"/>
    </source>
</evidence>
<feature type="transmembrane region" description="Helical" evidence="6">
    <location>
        <begin position="331"/>
        <end position="354"/>
    </location>
</feature>
<feature type="transmembrane region" description="Helical" evidence="6">
    <location>
        <begin position="398"/>
        <end position="415"/>
    </location>
</feature>
<evidence type="ECO:0000256" key="1">
    <source>
        <dbReference type="ARBA" id="ARBA00004651"/>
    </source>
</evidence>
<feature type="transmembrane region" description="Helical" evidence="6">
    <location>
        <begin position="375"/>
        <end position="392"/>
    </location>
</feature>
<feature type="transmembrane region" description="Helical" evidence="6">
    <location>
        <begin position="464"/>
        <end position="486"/>
    </location>
</feature>
<dbReference type="Proteomes" id="UP001432099">
    <property type="component" value="Chromosome"/>
</dbReference>
<feature type="transmembrane region" description="Helical" evidence="6">
    <location>
        <begin position="182"/>
        <end position="202"/>
    </location>
</feature>
<feature type="transmembrane region" description="Helical" evidence="6">
    <location>
        <begin position="160"/>
        <end position="176"/>
    </location>
</feature>
<dbReference type="EMBL" id="AP028127">
    <property type="protein sequence ID" value="BEH91618.1"/>
    <property type="molecule type" value="Genomic_DNA"/>
</dbReference>
<dbReference type="Pfam" id="PF01943">
    <property type="entry name" value="Polysacc_synt"/>
    <property type="match status" value="1"/>
</dbReference>
<feature type="transmembrane region" description="Helical" evidence="6">
    <location>
        <begin position="44"/>
        <end position="69"/>
    </location>
</feature>
<evidence type="ECO:0000313" key="8">
    <source>
        <dbReference type="Proteomes" id="UP001432099"/>
    </source>
</evidence>
<accession>A0ABN6ZII1</accession>
<dbReference type="InterPro" id="IPR050833">
    <property type="entry name" value="Poly_Biosynth_Transport"/>
</dbReference>
<keyword evidence="4 6" id="KW-1133">Transmembrane helix</keyword>
<keyword evidence="5 6" id="KW-0472">Membrane</keyword>
<keyword evidence="8" id="KW-1185">Reference proteome</keyword>
<evidence type="ECO:0000256" key="6">
    <source>
        <dbReference type="SAM" id="Phobius"/>
    </source>
</evidence>
<protein>
    <submittedName>
        <fullName evidence="7">Sugar translocase</fullName>
    </submittedName>
</protein>
<feature type="transmembrane region" description="Helical" evidence="6">
    <location>
        <begin position="121"/>
        <end position="140"/>
    </location>
</feature>
<keyword evidence="3 6" id="KW-0812">Transmembrane</keyword>
<comment type="subcellular location">
    <subcellularLocation>
        <location evidence="1">Cell membrane</location>
        <topology evidence="1">Multi-pass membrane protein</topology>
    </subcellularLocation>
</comment>
<evidence type="ECO:0000313" key="7">
    <source>
        <dbReference type="EMBL" id="BEH91618.1"/>
    </source>
</evidence>
<name>A0ABN6ZII1_9FIRM</name>
<dbReference type="PANTHER" id="PTHR30250:SF26">
    <property type="entry name" value="PSMA PROTEIN"/>
    <property type="match status" value="1"/>
</dbReference>
<keyword evidence="2" id="KW-1003">Cell membrane</keyword>
<organism evidence="7 8">
    <name type="scientific">Turicibacter faecis</name>
    <dbReference type="NCBI Taxonomy" id="2963365"/>
    <lineage>
        <taxon>Bacteria</taxon>
        <taxon>Bacillati</taxon>
        <taxon>Bacillota</taxon>
        <taxon>Erysipelotrichia</taxon>
        <taxon>Erysipelotrichales</taxon>
        <taxon>Turicibacteraceae</taxon>
        <taxon>Turicibacter</taxon>
    </lineage>
</organism>
<feature type="transmembrane region" description="Helical" evidence="6">
    <location>
        <begin position="248"/>
        <end position="268"/>
    </location>
</feature>
<proteinExistence type="predicted"/>
<evidence type="ECO:0000256" key="2">
    <source>
        <dbReference type="ARBA" id="ARBA00022475"/>
    </source>
</evidence>
<dbReference type="RefSeq" id="WP_161831094.1">
    <property type="nucleotide sequence ID" value="NZ_AP028127.1"/>
</dbReference>
<dbReference type="PANTHER" id="PTHR30250">
    <property type="entry name" value="PST FAMILY PREDICTED COLANIC ACID TRANSPORTER"/>
    <property type="match status" value="1"/>
</dbReference>
<feature type="transmembrane region" description="Helical" evidence="6">
    <location>
        <begin position="436"/>
        <end position="458"/>
    </location>
</feature>